<feature type="region of interest" description="Disordered" evidence="3">
    <location>
        <begin position="726"/>
        <end position="915"/>
    </location>
</feature>
<dbReference type="SUPFAM" id="SSF50729">
    <property type="entry name" value="PH domain-like"/>
    <property type="match status" value="1"/>
</dbReference>
<dbReference type="PANTHER" id="PTHR23318:SF0">
    <property type="entry name" value="SERINE_THREONINE-PROTEIN PHOSPHATASE 4 REGULATORY SUBUNIT 3"/>
    <property type="match status" value="1"/>
</dbReference>
<protein>
    <recommendedName>
        <fullName evidence="8">Serine/threonine-protein phosphatase 4 regulatory subunit 3-like central domain-containing protein</fullName>
    </recommendedName>
</protein>
<feature type="compositionally biased region" description="Low complexity" evidence="3">
    <location>
        <begin position="874"/>
        <end position="888"/>
    </location>
</feature>
<dbReference type="Gene3D" id="1.25.10.10">
    <property type="entry name" value="Leucine-rich Repeat Variant"/>
    <property type="match status" value="1"/>
</dbReference>
<feature type="domain" description="Serine/threonine-protein phosphatase 4 regulatory subunit 3-like central" evidence="4">
    <location>
        <begin position="152"/>
        <end position="653"/>
    </location>
</feature>
<dbReference type="InterPro" id="IPR016024">
    <property type="entry name" value="ARM-type_fold"/>
</dbReference>
<sequence>MMAQSVPHHPTTEKRRVKVYELRDNDWFDRGTGFCYACFVPVDNDQAKDPRVIVESEDQPNRRLLETRIIKDEGFQKQQDTLIVWTDDGVDMALSFQEAEGCAAIWKFIDAIQQTIHGNMGGPDDSLSDELGMDMAPSIQLPPAELALLPELDMAVRNLSQTPQGRDALAKVIMAEDYIGKLVPLVDMAEDLESLPDLHRLCNIMKAVLLLNDTSIIEHAVSDECVMGVVGALEYDPDFPTHKANHRQWLNNQGRYKEVVRIQDEQVRRKIHTTYRLQYLKDVVLARILDDPTFSVLNSLIFFNQVDIVQHLHSTPGFMHSLFAIFHDPNEPALRKKEAVLFIQQCCAIAKNLQPPARHSLYIHFLKEGLLVAVNYGMRHRDVSVRVGATDILVSMIDHDPSMVRQTIYEQMHKGLPPLTDTLIDLLLVEVDLGVKSQISEALKVLLDPCQPALQQQQQQQQPQQDGRARALSAMDTQQEAFLNHFYERSAKRLFRPLLDLEKRAVMQFGPSEEGVFSYLIDILCFYTQRHHHRCKFFVFTSSLAARILQLLDCKEKHLQLVAVRFFRHIVVMQDEFYIKQMVEKQAAGPILDALLRTLPRDNLLSSACLELFHLIEKGGLRDVMKQMVELYRDKLTALAHIDIFSTILASYERTQGFTVNPEPFSETQDDPSRTPLLNKTPRAMMEHLMIDQAQEDYWNGPDEDEERAAAEAHDEPIDEELQHTFGAAAPPNPGPAKPLVEYSSDDEDTDDNDAIMTPADSDTTAAAGTISTLAADANSAPTAASETPSSSSPSPSPSATAISTPNGATTTAAASHRARSSSPAAVPATAAAAAAAASSAPPPERLSEKRRREEDEDEDALEKLTQSNKRRNSVTSSSSRSRSPSPSGIGGGGPLRKKRSFTANGGGGGGAAGGVKKLAISISSAVKAAALGLKGGDEHVEDGGK</sequence>
<evidence type="ECO:0000256" key="2">
    <source>
        <dbReference type="ARBA" id="ARBA00023242"/>
    </source>
</evidence>
<feature type="domain" description="PP4R3 EVH1-like" evidence="5">
    <location>
        <begin position="15"/>
        <end position="115"/>
    </location>
</feature>
<proteinExistence type="predicted"/>
<dbReference type="PANTHER" id="PTHR23318">
    <property type="entry name" value="ATP SYNTHASE GAMMA-RELATED"/>
    <property type="match status" value="1"/>
</dbReference>
<feature type="compositionally biased region" description="Polar residues" evidence="3">
    <location>
        <begin position="761"/>
        <end position="773"/>
    </location>
</feature>
<reference evidence="6 7" key="1">
    <citation type="journal article" date="2024" name="Commun. Biol.">
        <title>Comparative genomic analysis of thermophilic fungi reveals convergent evolutionary adaptations and gene losses.</title>
        <authorList>
            <person name="Steindorff A.S."/>
            <person name="Aguilar-Pontes M.V."/>
            <person name="Robinson A.J."/>
            <person name="Andreopoulos B."/>
            <person name="LaButti K."/>
            <person name="Kuo A."/>
            <person name="Mondo S."/>
            <person name="Riley R."/>
            <person name="Otillar R."/>
            <person name="Haridas S."/>
            <person name="Lipzen A."/>
            <person name="Grimwood J."/>
            <person name="Schmutz J."/>
            <person name="Clum A."/>
            <person name="Reid I.D."/>
            <person name="Moisan M.C."/>
            <person name="Butler G."/>
            <person name="Nguyen T.T.M."/>
            <person name="Dewar K."/>
            <person name="Conant G."/>
            <person name="Drula E."/>
            <person name="Henrissat B."/>
            <person name="Hansel C."/>
            <person name="Singer S."/>
            <person name="Hutchinson M.I."/>
            <person name="de Vries R.P."/>
            <person name="Natvig D.O."/>
            <person name="Powell A.J."/>
            <person name="Tsang A."/>
            <person name="Grigoriev I.V."/>
        </authorList>
    </citation>
    <scope>NUCLEOTIDE SEQUENCE [LARGE SCALE GENOMIC DNA]</scope>
    <source>
        <strain evidence="6 7">CBS 620.91</strain>
    </source>
</reference>
<evidence type="ECO:0000259" key="4">
    <source>
        <dbReference type="Pfam" id="PF04802"/>
    </source>
</evidence>
<feature type="compositionally biased region" description="Low complexity" evidence="3">
    <location>
        <begin position="775"/>
        <end position="840"/>
    </location>
</feature>
<dbReference type="Gene3D" id="2.30.29.30">
    <property type="entry name" value="Pleckstrin-homology domain (PH domain)/Phosphotyrosine-binding domain (PTB)"/>
    <property type="match status" value="1"/>
</dbReference>
<keyword evidence="7" id="KW-1185">Reference proteome</keyword>
<dbReference type="InterPro" id="IPR055236">
    <property type="entry name" value="EVH1_PP4R3"/>
</dbReference>
<feature type="compositionally biased region" description="Acidic residues" evidence="3">
    <location>
        <begin position="744"/>
        <end position="754"/>
    </location>
</feature>
<comment type="subcellular location">
    <subcellularLocation>
        <location evidence="1">Nucleus</location>
    </subcellularLocation>
</comment>
<evidence type="ECO:0000259" key="5">
    <source>
        <dbReference type="Pfam" id="PF22972"/>
    </source>
</evidence>
<name>A0ABR3VFI4_HUMIN</name>
<organism evidence="6 7">
    <name type="scientific">Humicola insolens</name>
    <name type="common">Soft-rot fungus</name>
    <dbReference type="NCBI Taxonomy" id="85995"/>
    <lineage>
        <taxon>Eukaryota</taxon>
        <taxon>Fungi</taxon>
        <taxon>Dikarya</taxon>
        <taxon>Ascomycota</taxon>
        <taxon>Pezizomycotina</taxon>
        <taxon>Sordariomycetes</taxon>
        <taxon>Sordariomycetidae</taxon>
        <taxon>Sordariales</taxon>
        <taxon>Chaetomiaceae</taxon>
        <taxon>Mycothermus</taxon>
    </lineage>
</organism>
<dbReference type="EMBL" id="JAZGSY010000107">
    <property type="protein sequence ID" value="KAL1840567.1"/>
    <property type="molecule type" value="Genomic_DNA"/>
</dbReference>
<dbReference type="Pfam" id="PF22972">
    <property type="entry name" value="EVH1_PP4R3"/>
    <property type="match status" value="1"/>
</dbReference>
<evidence type="ECO:0000313" key="7">
    <source>
        <dbReference type="Proteomes" id="UP001583172"/>
    </source>
</evidence>
<accession>A0ABR3VFI4</accession>
<dbReference type="SUPFAM" id="SSF48371">
    <property type="entry name" value="ARM repeat"/>
    <property type="match status" value="1"/>
</dbReference>
<comment type="caution">
    <text evidence="6">The sequence shown here is derived from an EMBL/GenBank/DDBJ whole genome shotgun (WGS) entry which is preliminary data.</text>
</comment>
<keyword evidence="2" id="KW-0539">Nucleus</keyword>
<evidence type="ECO:0000313" key="6">
    <source>
        <dbReference type="EMBL" id="KAL1840567.1"/>
    </source>
</evidence>
<evidence type="ECO:0000256" key="1">
    <source>
        <dbReference type="ARBA" id="ARBA00004123"/>
    </source>
</evidence>
<gene>
    <name evidence="6" type="ORF">VTJ49DRAFT_299</name>
</gene>
<dbReference type="Pfam" id="PF04802">
    <property type="entry name" value="PP4R3"/>
    <property type="match status" value="1"/>
</dbReference>
<dbReference type="InterPro" id="IPR051137">
    <property type="entry name" value="PP4R3-like"/>
</dbReference>
<evidence type="ECO:0000256" key="3">
    <source>
        <dbReference type="SAM" id="MobiDB-lite"/>
    </source>
</evidence>
<dbReference type="InterPro" id="IPR011989">
    <property type="entry name" value="ARM-like"/>
</dbReference>
<dbReference type="Proteomes" id="UP001583172">
    <property type="component" value="Unassembled WGS sequence"/>
</dbReference>
<dbReference type="InterPro" id="IPR011993">
    <property type="entry name" value="PH-like_dom_sf"/>
</dbReference>
<evidence type="ECO:0008006" key="8">
    <source>
        <dbReference type="Google" id="ProtNLM"/>
    </source>
</evidence>
<feature type="compositionally biased region" description="Gly residues" evidence="3">
    <location>
        <begin position="905"/>
        <end position="914"/>
    </location>
</feature>
<dbReference type="InterPro" id="IPR006887">
    <property type="entry name" value="P4R3-like_central_dom"/>
</dbReference>